<evidence type="ECO:0000313" key="6">
    <source>
        <dbReference type="Proteomes" id="UP000705379"/>
    </source>
</evidence>
<comment type="caution">
    <text evidence="5">The sequence shown here is derived from an EMBL/GenBank/DDBJ whole genome shotgun (WGS) entry which is preliminary data.</text>
</comment>
<evidence type="ECO:0000259" key="4">
    <source>
        <dbReference type="PROSITE" id="PS01124"/>
    </source>
</evidence>
<accession>A0A944CDL8</accession>
<reference evidence="5" key="2">
    <citation type="journal article" date="2021" name="Microorganisms">
        <title>Bacterial Dimethylsulfoniopropionate Biosynthesis in the East China Sea.</title>
        <authorList>
            <person name="Liu J."/>
            <person name="Zhang Y."/>
            <person name="Liu J."/>
            <person name="Zhong H."/>
            <person name="Williams B.T."/>
            <person name="Zheng Y."/>
            <person name="Curson A.R.J."/>
            <person name="Sun C."/>
            <person name="Sun H."/>
            <person name="Song D."/>
            <person name="Wagner Mackenzie B."/>
            <person name="Bermejo Martinez A."/>
            <person name="Todd J.D."/>
            <person name="Zhang X.H."/>
        </authorList>
    </citation>
    <scope>NUCLEOTIDE SEQUENCE</scope>
    <source>
        <strain evidence="5">AESS21</strain>
    </source>
</reference>
<gene>
    <name evidence="5" type="ORF">DYI23_13225</name>
</gene>
<reference evidence="5" key="1">
    <citation type="submission" date="2018-08" db="EMBL/GenBank/DDBJ databases">
        <authorList>
            <person name="Jin W."/>
            <person name="Wang H."/>
            <person name="Yang Y."/>
            <person name="Li M."/>
            <person name="Liu J."/>
        </authorList>
    </citation>
    <scope>NUCLEOTIDE SEQUENCE</scope>
    <source>
        <strain evidence="5">AESS21</strain>
    </source>
</reference>
<evidence type="ECO:0000256" key="3">
    <source>
        <dbReference type="ARBA" id="ARBA00023163"/>
    </source>
</evidence>
<dbReference type="SMART" id="SM00342">
    <property type="entry name" value="HTH_ARAC"/>
    <property type="match status" value="1"/>
</dbReference>
<dbReference type="InterPro" id="IPR018060">
    <property type="entry name" value="HTH_AraC"/>
</dbReference>
<dbReference type="PANTHER" id="PTHR47894">
    <property type="entry name" value="HTH-TYPE TRANSCRIPTIONAL REGULATOR GADX"/>
    <property type="match status" value="1"/>
</dbReference>
<dbReference type="GO" id="GO:0003700">
    <property type="term" value="F:DNA-binding transcription factor activity"/>
    <property type="evidence" value="ECO:0007669"/>
    <property type="project" value="InterPro"/>
</dbReference>
<evidence type="ECO:0000256" key="2">
    <source>
        <dbReference type="ARBA" id="ARBA00023125"/>
    </source>
</evidence>
<evidence type="ECO:0000256" key="1">
    <source>
        <dbReference type="ARBA" id="ARBA00023015"/>
    </source>
</evidence>
<protein>
    <submittedName>
        <fullName evidence="5">AraC family transcriptional regulator</fullName>
    </submittedName>
</protein>
<dbReference type="RefSeq" id="WP_213216616.1">
    <property type="nucleotide sequence ID" value="NZ_QTKU01000003.1"/>
</dbReference>
<dbReference type="PANTHER" id="PTHR47894:SF1">
    <property type="entry name" value="HTH-TYPE TRANSCRIPTIONAL REGULATOR VQSM"/>
    <property type="match status" value="1"/>
</dbReference>
<dbReference type="Pfam" id="PF12833">
    <property type="entry name" value="HTH_18"/>
    <property type="match status" value="1"/>
</dbReference>
<dbReference type="Pfam" id="PF12625">
    <property type="entry name" value="Arabinose_bd"/>
    <property type="match status" value="1"/>
</dbReference>
<sequence>MNATDEWARSEILNALKMALPSESFCWPTLAERFGFDLQALAEPDGVVPFRATTAVFEHVAEVLQDDAALFDIFHEMNLGKFTLYDYLFVCAPTLRDGCLAWKRFLAMRTNCVSLTFTEDDSTGTLEWVIPPRLGNYTQNMFARIGWSVKRVETALDQSPAPVRIELIANAPSKTSRLQERYGDRIKFGQSRNCLVFSKEVLSQAPKRNDENLYSIIQKAACEEQASFAQRGSPLCRIADEISETMKTGTCSLQTVASNLGISQRSIQRLLAEEGTSFRQMTEEIRRSAAGRYLRETNLPMKEIAFLLGFSEISTFSRAVKSWYGQPPKEIRRTISGS</sequence>
<name>A0A944CDL8_9HYPH</name>
<organism evidence="5 6">
    <name type="scientific">Roseibium polysiphoniae</name>
    <dbReference type="NCBI Taxonomy" id="2571221"/>
    <lineage>
        <taxon>Bacteria</taxon>
        <taxon>Pseudomonadati</taxon>
        <taxon>Pseudomonadota</taxon>
        <taxon>Alphaproteobacteria</taxon>
        <taxon>Hyphomicrobiales</taxon>
        <taxon>Stappiaceae</taxon>
        <taxon>Roseibium</taxon>
    </lineage>
</organism>
<dbReference type="Proteomes" id="UP000705379">
    <property type="component" value="Unassembled WGS sequence"/>
</dbReference>
<dbReference type="AlphaFoldDB" id="A0A944CDL8"/>
<keyword evidence="2" id="KW-0238">DNA-binding</keyword>
<keyword evidence="3" id="KW-0804">Transcription</keyword>
<keyword evidence="1" id="KW-0805">Transcription regulation</keyword>
<dbReference type="PROSITE" id="PS01124">
    <property type="entry name" value="HTH_ARAC_FAMILY_2"/>
    <property type="match status" value="1"/>
</dbReference>
<dbReference type="GO" id="GO:0000976">
    <property type="term" value="F:transcription cis-regulatory region binding"/>
    <property type="evidence" value="ECO:0007669"/>
    <property type="project" value="TreeGrafter"/>
</dbReference>
<dbReference type="GO" id="GO:0005829">
    <property type="term" value="C:cytosol"/>
    <property type="evidence" value="ECO:0007669"/>
    <property type="project" value="TreeGrafter"/>
</dbReference>
<feature type="domain" description="HTH araC/xylS-type" evidence="4">
    <location>
        <begin position="236"/>
        <end position="334"/>
    </location>
</feature>
<dbReference type="Gene3D" id="1.10.10.60">
    <property type="entry name" value="Homeodomain-like"/>
    <property type="match status" value="1"/>
</dbReference>
<dbReference type="SUPFAM" id="SSF46689">
    <property type="entry name" value="Homeodomain-like"/>
    <property type="match status" value="1"/>
</dbReference>
<dbReference type="InterPro" id="IPR032687">
    <property type="entry name" value="AraC-type_N"/>
</dbReference>
<dbReference type="EMBL" id="QTKU01000003">
    <property type="protein sequence ID" value="MBS8261179.1"/>
    <property type="molecule type" value="Genomic_DNA"/>
</dbReference>
<proteinExistence type="predicted"/>
<evidence type="ECO:0000313" key="5">
    <source>
        <dbReference type="EMBL" id="MBS8261179.1"/>
    </source>
</evidence>
<dbReference type="InterPro" id="IPR009057">
    <property type="entry name" value="Homeodomain-like_sf"/>
</dbReference>